<proteinExistence type="predicted"/>
<reference evidence="1 2" key="1">
    <citation type="submission" date="2018-02" db="EMBL/GenBank/DDBJ databases">
        <title>Reclassifiation of [Polyangium] brachysporum DSM 7029 as Guopingzhaonella breviflexa gen. nov., sp. nov., a member of the family Comamonadaceae.</title>
        <authorList>
            <person name="Tang B."/>
        </authorList>
    </citation>
    <scope>NUCLEOTIDE SEQUENCE [LARGE SCALE GENOMIC DNA]</scope>
    <source>
        <strain evidence="1 2">BCRC 80649</strain>
    </source>
</reference>
<gene>
    <name evidence="1" type="ORF">C1704_04645</name>
</gene>
<dbReference type="AlphaFoldDB" id="A0A2S5SXI3"/>
<name>A0A2S5SXI3_9BURK</name>
<organism evidence="1 2">
    <name type="scientific">Caldimonas caldifontis</name>
    <dbReference type="NCBI Taxonomy" id="1452508"/>
    <lineage>
        <taxon>Bacteria</taxon>
        <taxon>Pseudomonadati</taxon>
        <taxon>Pseudomonadota</taxon>
        <taxon>Betaproteobacteria</taxon>
        <taxon>Burkholderiales</taxon>
        <taxon>Sphaerotilaceae</taxon>
        <taxon>Caldimonas</taxon>
    </lineage>
</organism>
<comment type="caution">
    <text evidence="1">The sequence shown here is derived from an EMBL/GenBank/DDBJ whole genome shotgun (WGS) entry which is preliminary data.</text>
</comment>
<keyword evidence="2" id="KW-1185">Reference proteome</keyword>
<dbReference type="EMBL" id="PSNX01000003">
    <property type="protein sequence ID" value="PPE67451.1"/>
    <property type="molecule type" value="Genomic_DNA"/>
</dbReference>
<dbReference type="RefSeq" id="WP_104301447.1">
    <property type="nucleotide sequence ID" value="NZ_PSNX01000003.1"/>
</dbReference>
<evidence type="ECO:0000313" key="1">
    <source>
        <dbReference type="EMBL" id="PPE67451.1"/>
    </source>
</evidence>
<protein>
    <submittedName>
        <fullName evidence="1">Uncharacterized protein</fullName>
    </submittedName>
</protein>
<dbReference type="OrthoDB" id="8903995at2"/>
<accession>A0A2S5SXI3</accession>
<sequence>MSPALATLRRAGRWAPVATLLLASCGGGSNPLDNPPVVSNPPGEGGQRLSFVYFQKCVNPIFLAQLPVNQNGSISLNTCASSGCHDDRAGTGGAFRVVPEAQEVDLSDAANTPDVVRDTPMYRNFYSSQGEVVLGAPLQSRLLTKPMVLNVLHGGGLIFQDENDPNVRLIRYWISRPMPEGQDEFSAAANSMFTPPDPETGTCNTE</sequence>
<dbReference type="Proteomes" id="UP000238605">
    <property type="component" value="Unassembled WGS sequence"/>
</dbReference>
<evidence type="ECO:0000313" key="2">
    <source>
        <dbReference type="Proteomes" id="UP000238605"/>
    </source>
</evidence>